<feature type="domain" description="DUF1565" evidence="2">
    <location>
        <begin position="30"/>
        <end position="172"/>
    </location>
</feature>
<keyword evidence="1" id="KW-0732">Signal</keyword>
<gene>
    <name evidence="3" type="ORF">LI194_03090</name>
</gene>
<dbReference type="Proteomes" id="UP001198806">
    <property type="component" value="Unassembled WGS sequence"/>
</dbReference>
<dbReference type="InterPro" id="IPR012334">
    <property type="entry name" value="Pectin_lyas_fold"/>
</dbReference>
<evidence type="ECO:0000259" key="2">
    <source>
        <dbReference type="Pfam" id="PF07602"/>
    </source>
</evidence>
<accession>A0AAP2Q4H3</accession>
<feature type="chain" id="PRO_5043050111" description="DUF1565 domain-containing protein" evidence="1">
    <location>
        <begin position="21"/>
        <end position="1311"/>
    </location>
</feature>
<feature type="signal peptide" evidence="1">
    <location>
        <begin position="1"/>
        <end position="20"/>
    </location>
</feature>
<organism evidence="3 4">
    <name type="scientific">Parabacteroides distasonis</name>
    <dbReference type="NCBI Taxonomy" id="823"/>
    <lineage>
        <taxon>Bacteria</taxon>
        <taxon>Pseudomonadati</taxon>
        <taxon>Bacteroidota</taxon>
        <taxon>Bacteroidia</taxon>
        <taxon>Bacteroidales</taxon>
        <taxon>Tannerellaceae</taxon>
        <taxon>Parabacteroides</taxon>
    </lineage>
</organism>
<protein>
    <recommendedName>
        <fullName evidence="2">DUF1565 domain-containing protein</fullName>
    </recommendedName>
</protein>
<proteinExistence type="predicted"/>
<name>A0AAP2Q4H3_PARDI</name>
<dbReference type="EMBL" id="JAJCNI010000002">
    <property type="protein sequence ID" value="MCB6516778.1"/>
    <property type="molecule type" value="Genomic_DNA"/>
</dbReference>
<comment type="caution">
    <text evidence="3">The sequence shown here is derived from an EMBL/GenBank/DDBJ whole genome shotgun (WGS) entry which is preliminary data.</text>
</comment>
<reference evidence="3" key="1">
    <citation type="submission" date="2021-10" db="EMBL/GenBank/DDBJ databases">
        <title>Collection of gut derived symbiotic bacterial strains cultured from healthy donors.</title>
        <authorList>
            <person name="Lin H."/>
            <person name="Littmann E."/>
            <person name="Kohout C."/>
            <person name="Pamer E.G."/>
        </authorList>
    </citation>
    <scope>NUCLEOTIDE SEQUENCE</scope>
    <source>
        <strain evidence="3">DFI.2.94</strain>
    </source>
</reference>
<dbReference type="RefSeq" id="WP_158532215.1">
    <property type="nucleotide sequence ID" value="NZ_JADMVU010000003.1"/>
</dbReference>
<dbReference type="InterPro" id="IPR011050">
    <property type="entry name" value="Pectin_lyase_fold/virulence"/>
</dbReference>
<evidence type="ECO:0000313" key="4">
    <source>
        <dbReference type="Proteomes" id="UP001198806"/>
    </source>
</evidence>
<evidence type="ECO:0000256" key="1">
    <source>
        <dbReference type="SAM" id="SignalP"/>
    </source>
</evidence>
<dbReference type="InterPro" id="IPR011459">
    <property type="entry name" value="DUF1565"/>
</dbReference>
<sequence length="1311" mass="140473">MKRRLLFLFAVFMVATSVGWGQTDLYVSTSGSDDNGGGVEAPLATIARAIEKAADGATIRVAEGTFPVSSTISKALTIVGEGNDKSVLKGYLIISAGTQKNVSFQNVQLTNEAKVYSSPTKPVPLILMKDQSAVLSLRGCALINNAKGWYVGYGEGVYKKMGISIQSDSTALGGEIHLINSSIMMAADNQSGISCNGAVSQLTIDHSLITVNEYPRSGIFGIDVHCDGMNVDISKSTIELGKFYYPIYILGPNQTINIKDESLIKGWCAIYANAVCDNSVVNVSSSKLVGYSEMTGASNGFSTLPIQATMNVRYVITDSEIQTSVKDQTISPMTPISFAENTYIEDSHANNCYVELRGNTIVSLMRQDNNPAFISDDSNYLNRVLADQSVNFRTVDASGNEICEAIVIRSAQGDTVRMALDTTAFKSCLTSAFENDNIILPIGTYTLPQTLTLDRSQGLIGAGKDKTIVNGHIFVNSPSAGSVTLTASDMTLKGTDNSSAHGLIGMIGTGKDIVKLTNCKLDGGSVTAQTAAVGVRMESVGADLSLTNTDIDVNYYGIGLRNKEQVLDITGGTFTAWGAIMTSAGGLNPSDGTLANTNTRITAKDATFISRTLLNGISNSYGAVIFQEKYNGVTADFTNCELRAVDGLDPLINATQATATDIRSYGNTITFTGCTLSSLEGTNNLPDGSNGYLHAGVIRLGWSGTDDKSEFADNTITINNSTLNGKEGENWVYSHRKKEAKKYDKLTINGTVYDPASGLICYGEPDIQNKIDNAVAGETISVPAGEHAGFNVTTADVRIKGVYGKTIIKGPEKYTGHSIACISADKVTLMNLSFKSSTPRSNLLTALFVGGGTVEVDSCIFEDKQFERGLYSEPGSTLKDATLLVHNSTFNVYDKNLLISAGRLNATVKNNVFTDSDISVAKNDGSNVVESNEFHNCVVKVEDGVTFQYNKMYPGDQAYVYSIRPNNLEGTVVAPNNYWGSDNPDFSALIDKSRAPNGSVDYFPYYSDVALGTLIYKMVTISEDTVWATPHPNQKVTVLDGATLTLSVPMSLDTVTMREGAQIKSNLADQTGSVTTKSLRFSPDLSGTEWKALGMPLASTVIKNSTEEEISAPSAQNVDNGIWFARLKDNKTPEFVVDESAFGMAGLWAANGDTYTISSEGAFEFKTLEEPAAPTETGTFLMCSNPNTFTITLKQSAYILTADGTSFEQEANPEIKPFQSFVLTDAKTLSTLRSLRIGDGVVTGNQTIEPVDGYYVTTDRGAIVIHTPEPMDVVIIGMNGKVAYRSEVTDGQRIMVPSGIYAVNGQLVRVK</sequence>
<dbReference type="Gene3D" id="2.160.20.10">
    <property type="entry name" value="Single-stranded right-handed beta-helix, Pectin lyase-like"/>
    <property type="match status" value="1"/>
</dbReference>
<dbReference type="SUPFAM" id="SSF51126">
    <property type="entry name" value="Pectin lyase-like"/>
    <property type="match status" value="3"/>
</dbReference>
<dbReference type="Pfam" id="PF07602">
    <property type="entry name" value="DUF1565"/>
    <property type="match status" value="1"/>
</dbReference>
<evidence type="ECO:0000313" key="3">
    <source>
        <dbReference type="EMBL" id="MCB6516778.1"/>
    </source>
</evidence>